<organism evidence="12 13">
    <name type="scientific">Parasphingorhabdus litoris</name>
    <dbReference type="NCBI Taxonomy" id="394733"/>
    <lineage>
        <taxon>Bacteria</taxon>
        <taxon>Pseudomonadati</taxon>
        <taxon>Pseudomonadota</taxon>
        <taxon>Alphaproteobacteria</taxon>
        <taxon>Sphingomonadales</taxon>
        <taxon>Sphingomonadaceae</taxon>
        <taxon>Parasphingorhabdus</taxon>
    </lineage>
</organism>
<evidence type="ECO:0000256" key="6">
    <source>
        <dbReference type="ARBA" id="ARBA00022777"/>
    </source>
</evidence>
<evidence type="ECO:0000256" key="4">
    <source>
        <dbReference type="ARBA" id="ARBA00022553"/>
    </source>
</evidence>
<dbReference type="PRINTS" id="PR00344">
    <property type="entry name" value="BCTRLSENSOR"/>
</dbReference>
<dbReference type="Gene3D" id="1.10.287.130">
    <property type="match status" value="1"/>
</dbReference>
<proteinExistence type="predicted"/>
<keyword evidence="9" id="KW-0812">Transmembrane</keyword>
<evidence type="ECO:0000256" key="7">
    <source>
        <dbReference type="ARBA" id="ARBA00023012"/>
    </source>
</evidence>
<keyword evidence="6 12" id="KW-0418">Kinase</keyword>
<dbReference type="InterPro" id="IPR005467">
    <property type="entry name" value="His_kinase_dom"/>
</dbReference>
<dbReference type="CDD" id="cd00082">
    <property type="entry name" value="HisKA"/>
    <property type="match status" value="1"/>
</dbReference>
<dbReference type="EC" id="2.7.13.3" evidence="3"/>
<evidence type="ECO:0000313" key="12">
    <source>
        <dbReference type="EMBL" id="GAA0465654.1"/>
    </source>
</evidence>
<dbReference type="InterPro" id="IPR003594">
    <property type="entry name" value="HATPase_dom"/>
</dbReference>
<keyword evidence="9" id="KW-1133">Transmembrane helix</keyword>
<dbReference type="Pfam" id="PF02518">
    <property type="entry name" value="HATPase_c"/>
    <property type="match status" value="1"/>
</dbReference>
<evidence type="ECO:0000256" key="2">
    <source>
        <dbReference type="ARBA" id="ARBA00004370"/>
    </source>
</evidence>
<dbReference type="SMART" id="SM00387">
    <property type="entry name" value="HATPase_c"/>
    <property type="match status" value="1"/>
</dbReference>
<evidence type="ECO:0000313" key="13">
    <source>
        <dbReference type="Proteomes" id="UP001500713"/>
    </source>
</evidence>
<reference evidence="13" key="1">
    <citation type="journal article" date="2019" name="Int. J. Syst. Evol. Microbiol.">
        <title>The Global Catalogue of Microorganisms (GCM) 10K type strain sequencing project: providing services to taxonomists for standard genome sequencing and annotation.</title>
        <authorList>
            <consortium name="The Broad Institute Genomics Platform"/>
            <consortium name="The Broad Institute Genome Sequencing Center for Infectious Disease"/>
            <person name="Wu L."/>
            <person name="Ma J."/>
        </authorList>
    </citation>
    <scope>NUCLEOTIDE SEQUENCE [LARGE SCALE GENOMIC DNA]</scope>
    <source>
        <strain evidence="13">JCM 14162</strain>
    </source>
</reference>
<dbReference type="SUPFAM" id="SSF55874">
    <property type="entry name" value="ATPase domain of HSP90 chaperone/DNA topoisomerase II/histidine kinase"/>
    <property type="match status" value="1"/>
</dbReference>
<dbReference type="SUPFAM" id="SSF47384">
    <property type="entry name" value="Homodimeric domain of signal transducing histidine kinase"/>
    <property type="match status" value="1"/>
</dbReference>
<feature type="domain" description="Histidine kinase" evidence="10">
    <location>
        <begin position="321"/>
        <end position="538"/>
    </location>
</feature>
<dbReference type="EMBL" id="BAAAEM010000002">
    <property type="protein sequence ID" value="GAA0465654.1"/>
    <property type="molecule type" value="Genomic_DNA"/>
</dbReference>
<dbReference type="PANTHER" id="PTHR45453">
    <property type="entry name" value="PHOSPHATE REGULON SENSOR PROTEIN PHOR"/>
    <property type="match status" value="1"/>
</dbReference>
<evidence type="ECO:0000256" key="3">
    <source>
        <dbReference type="ARBA" id="ARBA00012438"/>
    </source>
</evidence>
<dbReference type="InterPro" id="IPR004358">
    <property type="entry name" value="Sig_transdc_His_kin-like_C"/>
</dbReference>
<evidence type="ECO:0000256" key="9">
    <source>
        <dbReference type="SAM" id="Phobius"/>
    </source>
</evidence>
<dbReference type="InterPro" id="IPR050351">
    <property type="entry name" value="BphY/WalK/GraS-like"/>
</dbReference>
<keyword evidence="5" id="KW-0808">Transferase</keyword>
<keyword evidence="13" id="KW-1185">Reference proteome</keyword>
<dbReference type="Pfam" id="PF00512">
    <property type="entry name" value="HisKA"/>
    <property type="match status" value="1"/>
</dbReference>
<evidence type="ECO:0000259" key="10">
    <source>
        <dbReference type="PROSITE" id="PS50109"/>
    </source>
</evidence>
<comment type="caution">
    <text evidence="12">The sequence shown here is derived from an EMBL/GenBank/DDBJ whole genome shotgun (WGS) entry which is preliminary data.</text>
</comment>
<dbReference type="InterPro" id="IPR036097">
    <property type="entry name" value="HisK_dim/P_sf"/>
</dbReference>
<protein>
    <recommendedName>
        <fullName evidence="3">histidine kinase</fullName>
        <ecNumber evidence="3">2.7.13.3</ecNumber>
    </recommendedName>
</protein>
<keyword evidence="7" id="KW-0902">Two-component regulatory system</keyword>
<keyword evidence="4" id="KW-0597">Phosphoprotein</keyword>
<evidence type="ECO:0000259" key="11">
    <source>
        <dbReference type="PROSITE" id="PS50885"/>
    </source>
</evidence>
<gene>
    <name evidence="12" type="ORF">GCM10009096_02850</name>
</gene>
<dbReference type="GO" id="GO:0016301">
    <property type="term" value="F:kinase activity"/>
    <property type="evidence" value="ECO:0007669"/>
    <property type="project" value="UniProtKB-KW"/>
</dbReference>
<comment type="catalytic activity">
    <reaction evidence="1">
        <text>ATP + protein L-histidine = ADP + protein N-phospho-L-histidine.</text>
        <dbReference type="EC" id="2.7.13.3"/>
    </reaction>
</comment>
<keyword evidence="8" id="KW-0175">Coiled coil</keyword>
<dbReference type="Gene3D" id="3.30.565.10">
    <property type="entry name" value="Histidine kinase-like ATPase, C-terminal domain"/>
    <property type="match status" value="1"/>
</dbReference>
<accession>A0ABP3JW81</accession>
<dbReference type="Proteomes" id="UP001500713">
    <property type="component" value="Unassembled WGS sequence"/>
</dbReference>
<evidence type="ECO:0000256" key="1">
    <source>
        <dbReference type="ARBA" id="ARBA00000085"/>
    </source>
</evidence>
<sequence length="544" mass="60940">MIDLNKMFFSSRKLKMSFRVRLFTTLGALLILAISASIANFYGTTRSSLLFERNQLANDVVHSYGEAAMLTERLVKKMTVAVYQPPNSSIAHITEIKLQIQTQLDMARQNIAKEVELVGKIEDEAEELEQLAGLERLISRAINQFDEILLLRDSGQTEMAQERFIAVLASQIESEFSESINALLAEERSEINEAQRDIEVLGQQLKIFASIIIALALLFIMPAVLQLAHIFNRSMNQLQDGLDKYGQNRFDYKIPHLPAREFDYLGHRFHWMAEQIGSAQEKLLTANADLEATVSSRTEELEQANKSLVEKDEGRKRLFADISHELRTPLTVIRGEAEISLRGKKKTPEEYESSLQLIVDQAIHTGRLIDDLLFVARSQAGELKLVKKPLDIVRLVEEKHHAFEALAARKNISMAMERNVSGLIVSGDKGRIGQVLAVLLDNAIRYAPQGTDISIYLNRSPRGIAIIVDNVSDAVSEEDMRYIFNRFYRGGNAGEIDEGTGLGLPVAKAIVEAHDGTITIEQKDNDIISATVVLPAEKQMRIVS</sequence>
<dbReference type="InterPro" id="IPR036890">
    <property type="entry name" value="HATPase_C_sf"/>
</dbReference>
<feature type="domain" description="HAMP" evidence="11">
    <location>
        <begin position="229"/>
        <end position="281"/>
    </location>
</feature>
<dbReference type="PANTHER" id="PTHR45453:SF1">
    <property type="entry name" value="PHOSPHATE REGULON SENSOR PROTEIN PHOR"/>
    <property type="match status" value="1"/>
</dbReference>
<dbReference type="PROSITE" id="PS50109">
    <property type="entry name" value="HIS_KIN"/>
    <property type="match status" value="1"/>
</dbReference>
<keyword evidence="9" id="KW-0472">Membrane</keyword>
<name>A0ABP3JW81_9SPHN</name>
<dbReference type="InterPro" id="IPR003661">
    <property type="entry name" value="HisK_dim/P_dom"/>
</dbReference>
<feature type="coiled-coil region" evidence="8">
    <location>
        <begin position="177"/>
        <end position="204"/>
    </location>
</feature>
<dbReference type="InterPro" id="IPR003660">
    <property type="entry name" value="HAMP_dom"/>
</dbReference>
<evidence type="ECO:0000256" key="5">
    <source>
        <dbReference type="ARBA" id="ARBA00022679"/>
    </source>
</evidence>
<dbReference type="SMART" id="SM00388">
    <property type="entry name" value="HisKA"/>
    <property type="match status" value="1"/>
</dbReference>
<feature type="transmembrane region" description="Helical" evidence="9">
    <location>
        <begin position="207"/>
        <end position="228"/>
    </location>
</feature>
<comment type="subcellular location">
    <subcellularLocation>
        <location evidence="2">Membrane</location>
    </subcellularLocation>
</comment>
<evidence type="ECO:0000256" key="8">
    <source>
        <dbReference type="SAM" id="Coils"/>
    </source>
</evidence>
<dbReference type="PROSITE" id="PS50885">
    <property type="entry name" value="HAMP"/>
    <property type="match status" value="1"/>
</dbReference>